<dbReference type="Proteomes" id="UP000245977">
    <property type="component" value="Chromosome"/>
</dbReference>
<keyword evidence="2" id="KW-1185">Reference proteome</keyword>
<dbReference type="AlphaFoldDB" id="A0A2S2FFA8"/>
<accession>A0A2S2FFA8</accession>
<organism evidence="1 2">
    <name type="scientific">Acinetobacter defluvii</name>
    <dbReference type="NCBI Taxonomy" id="1871111"/>
    <lineage>
        <taxon>Bacteria</taxon>
        <taxon>Pseudomonadati</taxon>
        <taxon>Pseudomonadota</taxon>
        <taxon>Gammaproteobacteria</taxon>
        <taxon>Moraxellales</taxon>
        <taxon>Moraxellaceae</taxon>
        <taxon>Acinetobacter</taxon>
    </lineage>
</organism>
<protein>
    <submittedName>
        <fullName evidence="1">Tetratricopeptide repeat protein</fullName>
    </submittedName>
</protein>
<dbReference type="SUPFAM" id="SSF81901">
    <property type="entry name" value="HCP-like"/>
    <property type="match status" value="1"/>
</dbReference>
<dbReference type="InterPro" id="IPR011990">
    <property type="entry name" value="TPR-like_helical_dom_sf"/>
</dbReference>
<gene>
    <name evidence="1" type="ORF">DJ533_14250</name>
</gene>
<dbReference type="InterPro" id="IPR006597">
    <property type="entry name" value="Sel1-like"/>
</dbReference>
<reference evidence="1" key="1">
    <citation type="submission" date="2019-08" db="EMBL/GenBank/DDBJ databases">
        <title>The complete genome of Acinetobacter defluvii strain WCHAD010030.</title>
        <authorList>
            <person name="Hu Y."/>
            <person name="Qin J."/>
            <person name="Feng Y."/>
            <person name="Zong Z."/>
        </authorList>
    </citation>
    <scope>NUCLEOTIDE SEQUENCE</scope>
    <source>
        <strain evidence="1">WCHA30</strain>
    </source>
</reference>
<dbReference type="KEGG" id="adv:DJ533_14250"/>
<dbReference type="EMBL" id="CP029397">
    <property type="protein sequence ID" value="AWL29647.1"/>
    <property type="molecule type" value="Genomic_DNA"/>
</dbReference>
<sequence length="150" mass="17596">MHHTERLKRARKIAGGSTGTKRRYKKMLKPLLASCDAEACLLWWERYDGSEKEAKRIADITKFPAAISNLAEIYYQQNRLTEAFILYRQAAEQEDVHALYVLASAHRYGIDECTKDVDLAMWYENRADKAPRWDVWHGYNSTYIMNDFIQ</sequence>
<dbReference type="STRING" id="1871111.GCA_001704615_00800"/>
<proteinExistence type="predicted"/>
<dbReference type="Gene3D" id="1.25.40.10">
    <property type="entry name" value="Tetratricopeptide repeat domain"/>
    <property type="match status" value="1"/>
</dbReference>
<dbReference type="SMART" id="SM00671">
    <property type="entry name" value="SEL1"/>
    <property type="match status" value="2"/>
</dbReference>
<evidence type="ECO:0000313" key="2">
    <source>
        <dbReference type="Proteomes" id="UP000245977"/>
    </source>
</evidence>
<name>A0A2S2FFA8_9GAMM</name>
<evidence type="ECO:0000313" key="1">
    <source>
        <dbReference type="EMBL" id="AWL29647.1"/>
    </source>
</evidence>
<dbReference type="OrthoDB" id="9800698at2"/>
<dbReference type="RefSeq" id="WP_065994690.1">
    <property type="nucleotide sequence ID" value="NZ_CP029397.2"/>
</dbReference>